<dbReference type="HOGENOM" id="CLU_046529_0_1_6"/>
<accession>D4F845</accession>
<dbReference type="RefSeq" id="WP_005288595.1">
    <property type="nucleotide sequence ID" value="NZ_GG739633.1"/>
</dbReference>
<evidence type="ECO:0000313" key="3">
    <source>
        <dbReference type="Proteomes" id="UP000003692"/>
    </source>
</evidence>
<dbReference type="Proteomes" id="UP000003692">
    <property type="component" value="Unassembled WGS sequence"/>
</dbReference>
<evidence type="ECO:0000313" key="2">
    <source>
        <dbReference type="EMBL" id="EFE22062.1"/>
    </source>
</evidence>
<gene>
    <name evidence="2" type="ORF">EDWATA_02932</name>
</gene>
<reference evidence="2 3" key="1">
    <citation type="submission" date="2010-02" db="EMBL/GenBank/DDBJ databases">
        <authorList>
            <person name="Weinstock G."/>
            <person name="Sodergren E."/>
            <person name="Clifton S."/>
            <person name="Fulton L."/>
            <person name="Fulton B."/>
            <person name="Courtney L."/>
            <person name="Fronick C."/>
            <person name="Harrison M."/>
            <person name="Strong C."/>
            <person name="Farmer C."/>
            <person name="Delahaunty K."/>
            <person name="Markovic C."/>
            <person name="Hall O."/>
            <person name="Minx P."/>
            <person name="Tomlinson C."/>
            <person name="Mitreva M."/>
            <person name="Nelson J."/>
            <person name="Hou S."/>
            <person name="Wollam A."/>
            <person name="Pepin K.H."/>
            <person name="Johnson M."/>
            <person name="Bhonagiri V."/>
            <person name="Zhang X."/>
            <person name="Suruliraj S."/>
            <person name="Warren W."/>
            <person name="Chinwalla A."/>
            <person name="Mardis E.R."/>
            <person name="Wilson R.K."/>
        </authorList>
    </citation>
    <scope>NUCLEOTIDE SEQUENCE [LARGE SCALE GENOMIC DNA]</scope>
    <source>
        <strain evidence="2 3">ATCC 23685</strain>
    </source>
</reference>
<proteinExistence type="predicted"/>
<organism evidence="2 3">
    <name type="scientific">Edwardsiella tarda ATCC 23685</name>
    <dbReference type="NCBI Taxonomy" id="500638"/>
    <lineage>
        <taxon>Bacteria</taxon>
        <taxon>Pseudomonadati</taxon>
        <taxon>Pseudomonadota</taxon>
        <taxon>Gammaproteobacteria</taxon>
        <taxon>Enterobacterales</taxon>
        <taxon>Hafniaceae</taxon>
        <taxon>Edwardsiella</taxon>
    </lineage>
</organism>
<evidence type="ECO:0000259" key="1">
    <source>
        <dbReference type="Pfam" id="PF04448"/>
    </source>
</evidence>
<name>D4F845_EDWTA</name>
<feature type="domain" description="DUF551" evidence="1">
    <location>
        <begin position="149"/>
        <end position="215"/>
    </location>
</feature>
<dbReference type="Pfam" id="PF04448">
    <property type="entry name" value="DUF551"/>
    <property type="match status" value="1"/>
</dbReference>
<dbReference type="InterPro" id="IPR007539">
    <property type="entry name" value="DUF551"/>
</dbReference>
<dbReference type="EMBL" id="ADGK01000250">
    <property type="protein sequence ID" value="EFE22062.1"/>
    <property type="molecule type" value="Genomic_DNA"/>
</dbReference>
<dbReference type="AlphaFoldDB" id="D4F845"/>
<protein>
    <recommendedName>
        <fullName evidence="1">DUF551 domain-containing protein</fullName>
    </recommendedName>
</protein>
<sequence length="219" mass="24527">MTTITKEKLIELLQHRISVAAKYPDIEEAQIDATVFKIALASVEATPIYQVDYGNDWRDVERVQYDDHAVHGSPARIVYAAPPAPVSEPAISDNSIHDLFLRAKAMMYQSGGSPIEHSLNPVDAWLFEAEEATMKQAEPVSPTYKLHDGWVSCGERLPDADTYVLVSNGFWVGVGKYSDAEYLSPGENWQDEHCEFIDLIHHPITHWMPLPAAPQQEAK</sequence>
<comment type="caution">
    <text evidence="2">The sequence shown here is derived from an EMBL/GenBank/DDBJ whole genome shotgun (WGS) entry which is preliminary data.</text>
</comment>